<feature type="transmembrane region" description="Helical" evidence="1">
    <location>
        <begin position="12"/>
        <end position="35"/>
    </location>
</feature>
<keyword evidence="1" id="KW-0472">Membrane</keyword>
<dbReference type="STRING" id="930128.SAMN05192532_1079"/>
<gene>
    <name evidence="3" type="ORF">SAMN05192532_1079</name>
</gene>
<dbReference type="Proteomes" id="UP000199516">
    <property type="component" value="Unassembled WGS sequence"/>
</dbReference>
<dbReference type="AlphaFoldDB" id="A0A1I2EV46"/>
<keyword evidence="1" id="KW-1133">Transmembrane helix</keyword>
<evidence type="ECO:0000259" key="2">
    <source>
        <dbReference type="Pfam" id="PF07811"/>
    </source>
</evidence>
<proteinExistence type="predicted"/>
<sequence>MRKREDGQSLVEFALVLPLILLLIVGIVDFGRVLYTQQQLELITQEAVRLGGFGESDTTIRTYIREHFNAGDSSALTITITPSRRDPGDYITVHVAYPADLLTLLGEYSIPYTIETSSTIRVE</sequence>
<protein>
    <submittedName>
        <fullName evidence="3">TadE-like protein</fullName>
    </submittedName>
</protein>
<evidence type="ECO:0000313" key="3">
    <source>
        <dbReference type="EMBL" id="SFE96603.1"/>
    </source>
</evidence>
<dbReference type="EMBL" id="FONT01000007">
    <property type="protein sequence ID" value="SFE96603.1"/>
    <property type="molecule type" value="Genomic_DNA"/>
</dbReference>
<dbReference type="InterPro" id="IPR012495">
    <property type="entry name" value="TadE-like_dom"/>
</dbReference>
<organism evidence="3 4">
    <name type="scientific">Alteribacillus iranensis</name>
    <dbReference type="NCBI Taxonomy" id="930128"/>
    <lineage>
        <taxon>Bacteria</taxon>
        <taxon>Bacillati</taxon>
        <taxon>Bacillota</taxon>
        <taxon>Bacilli</taxon>
        <taxon>Bacillales</taxon>
        <taxon>Bacillaceae</taxon>
        <taxon>Alteribacillus</taxon>
    </lineage>
</organism>
<keyword evidence="1" id="KW-0812">Transmembrane</keyword>
<evidence type="ECO:0000313" key="4">
    <source>
        <dbReference type="Proteomes" id="UP000199516"/>
    </source>
</evidence>
<keyword evidence="4" id="KW-1185">Reference proteome</keyword>
<dbReference type="OrthoDB" id="1683505at2"/>
<accession>A0A1I2EV46</accession>
<dbReference type="RefSeq" id="WP_091663132.1">
    <property type="nucleotide sequence ID" value="NZ_FONT01000007.1"/>
</dbReference>
<name>A0A1I2EV46_9BACI</name>
<dbReference type="Pfam" id="PF07811">
    <property type="entry name" value="TadE"/>
    <property type="match status" value="1"/>
</dbReference>
<feature type="domain" description="TadE-like" evidence="2">
    <location>
        <begin position="7"/>
        <end position="49"/>
    </location>
</feature>
<reference evidence="3 4" key="1">
    <citation type="submission" date="2016-10" db="EMBL/GenBank/DDBJ databases">
        <authorList>
            <person name="de Groot N.N."/>
        </authorList>
    </citation>
    <scope>NUCLEOTIDE SEQUENCE [LARGE SCALE GENOMIC DNA]</scope>
    <source>
        <strain evidence="3 4">DSM 23995</strain>
    </source>
</reference>
<evidence type="ECO:0000256" key="1">
    <source>
        <dbReference type="SAM" id="Phobius"/>
    </source>
</evidence>